<proteinExistence type="inferred from homology"/>
<dbReference type="NCBIfam" id="TIGR03552">
    <property type="entry name" value="F420_cofC"/>
    <property type="match status" value="1"/>
</dbReference>
<dbReference type="Gene3D" id="6.10.140.50">
    <property type="match status" value="1"/>
</dbReference>
<name>A0A811TCV8_9EURY</name>
<dbReference type="InterPro" id="IPR002835">
    <property type="entry name" value="CofC"/>
</dbReference>
<dbReference type="AlphaFoldDB" id="A0A811TCV8"/>
<sequence>MRAVIPFKKQNCKTRLSSVLSLREREQLAYTMLTDVVATLNRCNVEVDVLSTGVKQLDVNANVIYSDTSLNDVLNEYLSGMASYHKPPPGILIVMSDVPLLTAEHITHINNRDEDIVIAPGSGGGTNVLYIKNPASFHVDYYGTSFLDHTRIAMKRNLTVHVYDSFYLSCDMDEPSDLIELLIHGTGSASQLLKKWGFYVLKDGVVGLYRK</sequence>
<evidence type="ECO:0000256" key="2">
    <source>
        <dbReference type="ARBA" id="ARBA00022695"/>
    </source>
</evidence>
<dbReference type="PANTHER" id="PTHR40392">
    <property type="entry name" value="2-PHOSPHO-L-LACTATE GUANYLYLTRANSFERASE"/>
    <property type="match status" value="1"/>
</dbReference>
<comment type="caution">
    <text evidence="6">The sequence shown here is derived from an EMBL/GenBank/DDBJ whole genome shotgun (WGS) entry which is preliminary data.</text>
</comment>
<keyword evidence="3 5" id="KW-0547">Nucleotide-binding</keyword>
<keyword evidence="2 5" id="KW-0548">Nucleotidyltransferase</keyword>
<reference evidence="6" key="1">
    <citation type="submission" date="2020-10" db="EMBL/GenBank/DDBJ databases">
        <authorList>
            <person name="Hahn C.J."/>
            <person name="Laso-Perez R."/>
            <person name="Vulcano F."/>
            <person name="Vaziourakis K.-M."/>
            <person name="Stokke R."/>
            <person name="Steen I.H."/>
            <person name="Teske A."/>
            <person name="Boetius A."/>
            <person name="Liebeke M."/>
            <person name="Amann R."/>
            <person name="Knittel K."/>
        </authorList>
    </citation>
    <scope>NUCLEOTIDE SEQUENCE</scope>
    <source>
        <strain evidence="6">Gfbio:e3339647-f889-4370-9287-4fb5cb688e4c:AG392O15_GoMArc1</strain>
    </source>
</reference>
<dbReference type="HAMAP" id="MF_02114">
    <property type="entry name" value="CofC"/>
    <property type="match status" value="1"/>
</dbReference>
<dbReference type="GO" id="GO:0005525">
    <property type="term" value="F:GTP binding"/>
    <property type="evidence" value="ECO:0007669"/>
    <property type="project" value="UniProtKB-KW"/>
</dbReference>
<dbReference type="EC" id="2.7.7.68" evidence="5"/>
<comment type="similarity">
    <text evidence="5">Belongs to the CofC family.</text>
</comment>
<gene>
    <name evidence="5 6" type="primary">cofC</name>
    <name evidence="6" type="ORF">CHKLHMKO_00504</name>
</gene>
<dbReference type="GO" id="GO:0043814">
    <property type="term" value="F:phospholactate guanylyltransferase activity"/>
    <property type="evidence" value="ECO:0007669"/>
    <property type="project" value="UniProtKB-EC"/>
</dbReference>
<comment type="pathway">
    <text evidence="5">Cofactor biosynthesis; coenzyme F420 biosynthesis.</text>
</comment>
<dbReference type="SUPFAM" id="SSF53448">
    <property type="entry name" value="Nucleotide-diphospho-sugar transferases"/>
    <property type="match status" value="1"/>
</dbReference>
<evidence type="ECO:0000256" key="1">
    <source>
        <dbReference type="ARBA" id="ARBA00022679"/>
    </source>
</evidence>
<evidence type="ECO:0000256" key="3">
    <source>
        <dbReference type="ARBA" id="ARBA00022741"/>
    </source>
</evidence>
<comment type="subunit">
    <text evidence="5">Homodimer.</text>
</comment>
<keyword evidence="4 5" id="KW-0342">GTP-binding</keyword>
<dbReference type="InterPro" id="IPR029044">
    <property type="entry name" value="Nucleotide-diphossugar_trans"/>
</dbReference>
<evidence type="ECO:0000313" key="6">
    <source>
        <dbReference type="EMBL" id="CAD6493578.1"/>
    </source>
</evidence>
<evidence type="ECO:0000313" key="7">
    <source>
        <dbReference type="Proteomes" id="UP000610373"/>
    </source>
</evidence>
<dbReference type="Gene3D" id="3.90.550.10">
    <property type="entry name" value="Spore Coat Polysaccharide Biosynthesis Protein SpsA, Chain A"/>
    <property type="match status" value="1"/>
</dbReference>
<accession>A0A811TCV8</accession>
<dbReference type="GO" id="GO:0052645">
    <property type="term" value="P:F420-0 metabolic process"/>
    <property type="evidence" value="ECO:0007669"/>
    <property type="project" value="UniProtKB-UniRule"/>
</dbReference>
<dbReference type="Proteomes" id="UP000610373">
    <property type="component" value="Unassembled WGS sequence"/>
</dbReference>
<protein>
    <recommendedName>
        <fullName evidence="5">2-phospho-L-lactate guanylyltransferase</fullName>
        <shortName evidence="5">LP guanylyltransferase</shortName>
        <ecNumber evidence="5">2.7.7.68</ecNumber>
    </recommendedName>
</protein>
<comment type="catalytic activity">
    <reaction evidence="5">
        <text>(2S)-2-phospholactate + GTP + H(+) = (2S)-lactyl-2-diphospho-5'-guanosine + diphosphate</text>
        <dbReference type="Rhea" id="RHEA:63424"/>
        <dbReference type="ChEBI" id="CHEBI:15378"/>
        <dbReference type="ChEBI" id="CHEBI:33019"/>
        <dbReference type="ChEBI" id="CHEBI:37565"/>
        <dbReference type="ChEBI" id="CHEBI:59435"/>
        <dbReference type="ChEBI" id="CHEBI:59906"/>
        <dbReference type="EC" id="2.7.7.68"/>
    </reaction>
</comment>
<evidence type="ECO:0000256" key="4">
    <source>
        <dbReference type="ARBA" id="ARBA00023134"/>
    </source>
</evidence>
<dbReference type="Pfam" id="PF01983">
    <property type="entry name" value="CofC"/>
    <property type="match status" value="1"/>
</dbReference>
<keyword evidence="1 5" id="KW-0808">Transferase</keyword>
<evidence type="ECO:0000256" key="5">
    <source>
        <dbReference type="HAMAP-Rule" id="MF_02114"/>
    </source>
</evidence>
<organism evidence="6 7">
    <name type="scientific">Candidatus Argoarchaeum ethanivorans</name>
    <dbReference type="NCBI Taxonomy" id="2608793"/>
    <lineage>
        <taxon>Archaea</taxon>
        <taxon>Methanobacteriati</taxon>
        <taxon>Methanobacteriota</taxon>
        <taxon>Stenosarchaea group</taxon>
        <taxon>Methanomicrobia</taxon>
        <taxon>Methanosarcinales</taxon>
        <taxon>Methanosarcinales incertae sedis</taxon>
        <taxon>GOM Arc I cluster</taxon>
        <taxon>Candidatus Argoarchaeum</taxon>
    </lineage>
</organism>
<dbReference type="PANTHER" id="PTHR40392:SF1">
    <property type="entry name" value="2-PHOSPHO-L-LACTATE GUANYLYLTRANSFERASE"/>
    <property type="match status" value="1"/>
</dbReference>
<dbReference type="EMBL" id="CAJHIO010000035">
    <property type="protein sequence ID" value="CAD6493578.1"/>
    <property type="molecule type" value="Genomic_DNA"/>
</dbReference>
<dbReference type="UniPathway" id="UPA00071"/>
<comment type="function">
    <text evidence="5">Guanylyltransferase that catalyzes the activation of (2S)-2-phospholactate (2-PL) as (2S)-lactyl-2-diphospho-5'-guanosine, via the condensation of 2-PL with GTP. It is involved in the biosynthesis of coenzyme F420, a hydride carrier cofactor.</text>
</comment>